<reference evidence="2 3" key="1">
    <citation type="submission" date="2018-03" db="EMBL/GenBank/DDBJ databases">
        <title>Genomic Encyclopedia of Type Strains, Phase III (KMG-III): the genomes of soil and plant-associated and newly described type strains.</title>
        <authorList>
            <person name="Whitman W."/>
        </authorList>
    </citation>
    <scope>NUCLEOTIDE SEQUENCE [LARGE SCALE GENOMIC DNA]</scope>
    <source>
        <strain evidence="2 3">CGMCC 4.7125</strain>
    </source>
</reference>
<evidence type="ECO:0000313" key="2">
    <source>
        <dbReference type="EMBL" id="PRX44634.1"/>
    </source>
</evidence>
<feature type="compositionally biased region" description="Basic and acidic residues" evidence="1">
    <location>
        <begin position="1"/>
        <end position="12"/>
    </location>
</feature>
<gene>
    <name evidence="2" type="ORF">B0I33_111146</name>
</gene>
<dbReference type="AlphaFoldDB" id="A0A2T0LN67"/>
<dbReference type="OrthoDB" id="582354at2"/>
<name>A0A2T0LN67_9PSEU</name>
<evidence type="ECO:0000256" key="1">
    <source>
        <dbReference type="SAM" id="MobiDB-lite"/>
    </source>
</evidence>
<feature type="region of interest" description="Disordered" evidence="1">
    <location>
        <begin position="1"/>
        <end position="132"/>
    </location>
</feature>
<feature type="compositionally biased region" description="Gly residues" evidence="1">
    <location>
        <begin position="121"/>
        <end position="132"/>
    </location>
</feature>
<dbReference type="Proteomes" id="UP000238362">
    <property type="component" value="Unassembled WGS sequence"/>
</dbReference>
<keyword evidence="3" id="KW-1185">Reference proteome</keyword>
<feature type="compositionally biased region" description="Pro residues" evidence="1">
    <location>
        <begin position="23"/>
        <end position="43"/>
    </location>
</feature>
<sequence>MSEDTVTEKETEQPEQLDTGDPDAPPPAPPTGWDPYAPPPGGPAPAGWDPYAPPPGGPAPTGWDPYAPPPGGPAPTGWDPYAPPPGGPAPAGWDPYTPPPNGDPRPQPVQPQPAPVRDGAGRGGAAGAGSAGGGWVHRRLITHLWSYNAAPGVWVGVQGVGWKRLSPASETGHSHLTMLALLARNNRLPVTYHEDAHGQIDQLIV</sequence>
<feature type="compositionally biased region" description="Pro residues" evidence="1">
    <location>
        <begin position="96"/>
        <end position="114"/>
    </location>
</feature>
<proteinExistence type="predicted"/>
<evidence type="ECO:0000313" key="3">
    <source>
        <dbReference type="Proteomes" id="UP000238362"/>
    </source>
</evidence>
<comment type="caution">
    <text evidence="2">The sequence shown here is derived from an EMBL/GenBank/DDBJ whole genome shotgun (WGS) entry which is preliminary data.</text>
</comment>
<dbReference type="RefSeq" id="WP_106181296.1">
    <property type="nucleotide sequence ID" value="NZ_PVNH01000011.1"/>
</dbReference>
<protein>
    <submittedName>
        <fullName evidence="2">Uncharacterized protein</fullName>
    </submittedName>
</protein>
<organism evidence="2 3">
    <name type="scientific">Prauserella shujinwangii</name>
    <dbReference type="NCBI Taxonomy" id="1453103"/>
    <lineage>
        <taxon>Bacteria</taxon>
        <taxon>Bacillati</taxon>
        <taxon>Actinomycetota</taxon>
        <taxon>Actinomycetes</taxon>
        <taxon>Pseudonocardiales</taxon>
        <taxon>Pseudonocardiaceae</taxon>
        <taxon>Prauserella</taxon>
    </lineage>
</organism>
<accession>A0A2T0LN67</accession>
<dbReference type="EMBL" id="PVNH01000011">
    <property type="protein sequence ID" value="PRX44634.1"/>
    <property type="molecule type" value="Genomic_DNA"/>
</dbReference>